<name>A0A3B0ZU09_9ZZZZ</name>
<organism evidence="1">
    <name type="scientific">hydrothermal vent metagenome</name>
    <dbReference type="NCBI Taxonomy" id="652676"/>
    <lineage>
        <taxon>unclassified sequences</taxon>
        <taxon>metagenomes</taxon>
        <taxon>ecological metagenomes</taxon>
    </lineage>
</organism>
<reference evidence="1" key="1">
    <citation type="submission" date="2018-06" db="EMBL/GenBank/DDBJ databases">
        <authorList>
            <person name="Zhirakovskaya E."/>
        </authorList>
    </citation>
    <scope>NUCLEOTIDE SEQUENCE</scope>
</reference>
<sequence length="46" mass="4939">MSAHVILLFKDTSDAEILATRACREINSVNNSAIPVLNLNSLNGIV</sequence>
<evidence type="ECO:0000313" key="1">
    <source>
        <dbReference type="EMBL" id="VAW90827.1"/>
    </source>
</evidence>
<protein>
    <submittedName>
        <fullName evidence="1">Uncharacterized protein</fullName>
    </submittedName>
</protein>
<gene>
    <name evidence="1" type="ORF">MNBD_GAMMA22-1256</name>
</gene>
<proteinExistence type="predicted"/>
<accession>A0A3B0ZU09</accession>
<dbReference type="EMBL" id="UOFS01000003">
    <property type="protein sequence ID" value="VAW90827.1"/>
    <property type="molecule type" value="Genomic_DNA"/>
</dbReference>
<dbReference type="AlphaFoldDB" id="A0A3B0ZU09"/>